<keyword evidence="3" id="KW-1185">Reference proteome</keyword>
<name>K1WMQ0_MARBU</name>
<accession>K1WMQ0</accession>
<evidence type="ECO:0000256" key="1">
    <source>
        <dbReference type="SAM" id="MobiDB-lite"/>
    </source>
</evidence>
<feature type="region of interest" description="Disordered" evidence="1">
    <location>
        <begin position="104"/>
        <end position="147"/>
    </location>
</feature>
<dbReference type="AlphaFoldDB" id="K1WMQ0"/>
<dbReference type="EMBL" id="JH921431">
    <property type="protein sequence ID" value="EKD18985.1"/>
    <property type="molecule type" value="Genomic_DNA"/>
</dbReference>
<sequence length="250" mass="27642">MSTDQKNKERITMTLSDADGFVRVSLGAAAEQIDLGEDEDEDIAGSGAEQKDEMMEDSSWLDLEEEFPELEGVEAPDDDGMTALLNSTSDLGDVELDDLMEIEREFPEEGAATRPCVNGDNAHSVYRSDDDVSRSPPDRPATPTFPPGLFFNDDDQAPAPVVSHRPSHPDFEVAGRYLIDDLNDEPYIVEGGNHEEGVVEDDRVADGSVRFSEAVQTRAEWELSCDPILGKYRAKSGSNLRFCWTTRYSL</sequence>
<evidence type="ECO:0000313" key="3">
    <source>
        <dbReference type="Proteomes" id="UP000006753"/>
    </source>
</evidence>
<dbReference type="Proteomes" id="UP000006753">
    <property type="component" value="Unassembled WGS sequence"/>
</dbReference>
<feature type="compositionally biased region" description="Acidic residues" evidence="1">
    <location>
        <begin position="34"/>
        <end position="43"/>
    </location>
</feature>
<dbReference type="InParanoid" id="K1WMQ0"/>
<dbReference type="HOGENOM" id="CLU_1111595_0_0_1"/>
<dbReference type="KEGG" id="mbe:MBM_02222"/>
<organism evidence="2 3">
    <name type="scientific">Marssonina brunnea f. sp. multigermtubi (strain MB_m1)</name>
    <name type="common">Marssonina leaf spot fungus</name>
    <dbReference type="NCBI Taxonomy" id="1072389"/>
    <lineage>
        <taxon>Eukaryota</taxon>
        <taxon>Fungi</taxon>
        <taxon>Dikarya</taxon>
        <taxon>Ascomycota</taxon>
        <taxon>Pezizomycotina</taxon>
        <taxon>Leotiomycetes</taxon>
        <taxon>Helotiales</taxon>
        <taxon>Drepanopezizaceae</taxon>
        <taxon>Drepanopeziza</taxon>
    </lineage>
</organism>
<protein>
    <submittedName>
        <fullName evidence="2">Uncharacterized protein</fullName>
    </submittedName>
</protein>
<feature type="region of interest" description="Disordered" evidence="1">
    <location>
        <begin position="32"/>
        <end position="59"/>
    </location>
</feature>
<gene>
    <name evidence="2" type="ORF">MBM_02222</name>
</gene>
<feature type="compositionally biased region" description="Basic and acidic residues" evidence="1">
    <location>
        <begin position="126"/>
        <end position="137"/>
    </location>
</feature>
<proteinExistence type="predicted"/>
<reference evidence="2 3" key="1">
    <citation type="journal article" date="2012" name="BMC Genomics">
        <title>Sequencing the genome of Marssonina brunnea reveals fungus-poplar co-evolution.</title>
        <authorList>
            <person name="Zhu S."/>
            <person name="Cao Y.-Z."/>
            <person name="Jiang C."/>
            <person name="Tan B.-Y."/>
            <person name="Wang Z."/>
            <person name="Feng S."/>
            <person name="Zhang L."/>
            <person name="Su X.-H."/>
            <person name="Brejova B."/>
            <person name="Vinar T."/>
            <person name="Xu M."/>
            <person name="Wang M.-X."/>
            <person name="Zhang S.-G."/>
            <person name="Huang M.-R."/>
            <person name="Wu R."/>
            <person name="Zhou Y."/>
        </authorList>
    </citation>
    <scope>NUCLEOTIDE SEQUENCE [LARGE SCALE GENOMIC DNA]</scope>
    <source>
        <strain evidence="2 3">MB_m1</strain>
    </source>
</reference>
<evidence type="ECO:0000313" key="2">
    <source>
        <dbReference type="EMBL" id="EKD18985.1"/>
    </source>
</evidence>
<dbReference type="OrthoDB" id="10377463at2759"/>